<accession>A0AAE0CFG9</accession>
<dbReference type="SMART" id="SM00248">
    <property type="entry name" value="ANK"/>
    <property type="match status" value="1"/>
</dbReference>
<dbReference type="PROSITE" id="PS50297">
    <property type="entry name" value="ANK_REP_REGION"/>
    <property type="match status" value="1"/>
</dbReference>
<dbReference type="EMBL" id="LGRX02024124">
    <property type="protein sequence ID" value="KAK3254116.1"/>
    <property type="molecule type" value="Genomic_DNA"/>
</dbReference>
<dbReference type="SUPFAM" id="SSF48403">
    <property type="entry name" value="Ankyrin repeat"/>
    <property type="match status" value="1"/>
</dbReference>
<organism evidence="4 5">
    <name type="scientific">Cymbomonas tetramitiformis</name>
    <dbReference type="NCBI Taxonomy" id="36881"/>
    <lineage>
        <taxon>Eukaryota</taxon>
        <taxon>Viridiplantae</taxon>
        <taxon>Chlorophyta</taxon>
        <taxon>Pyramimonadophyceae</taxon>
        <taxon>Pyramimonadales</taxon>
        <taxon>Pyramimonadaceae</taxon>
        <taxon>Cymbomonas</taxon>
    </lineage>
</organism>
<dbReference type="PROSITE" id="PS50088">
    <property type="entry name" value="ANK_REPEAT"/>
    <property type="match status" value="1"/>
</dbReference>
<dbReference type="InterPro" id="IPR036770">
    <property type="entry name" value="Ankyrin_rpt-contain_sf"/>
</dbReference>
<keyword evidence="2 3" id="KW-0040">ANK repeat</keyword>
<dbReference type="AlphaFoldDB" id="A0AAE0CFG9"/>
<dbReference type="Pfam" id="PF12796">
    <property type="entry name" value="Ank_2"/>
    <property type="match status" value="1"/>
</dbReference>
<evidence type="ECO:0000313" key="5">
    <source>
        <dbReference type="Proteomes" id="UP001190700"/>
    </source>
</evidence>
<sequence length="120" mass="13235">LKKLLKGGADIMERDSTGRTAMHLAAEKGNLHMLEVLCQKGGIVGAEDMCGQTAMHIAAKVQAPLDRPPPDHTSAPPMRHSFVCALSSFLEWRSPNWTVELDRSMNRFQSPLTARVLWAV</sequence>
<evidence type="ECO:0000256" key="3">
    <source>
        <dbReference type="PROSITE-ProRule" id="PRU00023"/>
    </source>
</evidence>
<feature type="repeat" description="ANK" evidence="3">
    <location>
        <begin position="17"/>
        <end position="49"/>
    </location>
</feature>
<protein>
    <submittedName>
        <fullName evidence="4">Uncharacterized protein</fullName>
    </submittedName>
</protein>
<evidence type="ECO:0000313" key="4">
    <source>
        <dbReference type="EMBL" id="KAK3254116.1"/>
    </source>
</evidence>
<evidence type="ECO:0000256" key="1">
    <source>
        <dbReference type="ARBA" id="ARBA00022737"/>
    </source>
</evidence>
<dbReference type="Proteomes" id="UP001190700">
    <property type="component" value="Unassembled WGS sequence"/>
</dbReference>
<keyword evidence="5" id="KW-1185">Reference proteome</keyword>
<proteinExistence type="predicted"/>
<keyword evidence="1" id="KW-0677">Repeat</keyword>
<gene>
    <name evidence="4" type="ORF">CYMTET_36659</name>
</gene>
<name>A0AAE0CFG9_9CHLO</name>
<dbReference type="InterPro" id="IPR002110">
    <property type="entry name" value="Ankyrin_rpt"/>
</dbReference>
<dbReference type="Gene3D" id="1.25.40.20">
    <property type="entry name" value="Ankyrin repeat-containing domain"/>
    <property type="match status" value="1"/>
</dbReference>
<evidence type="ECO:0000256" key="2">
    <source>
        <dbReference type="ARBA" id="ARBA00023043"/>
    </source>
</evidence>
<reference evidence="4 5" key="1">
    <citation type="journal article" date="2015" name="Genome Biol. Evol.">
        <title>Comparative Genomics of a Bacterivorous Green Alga Reveals Evolutionary Causalities and Consequences of Phago-Mixotrophic Mode of Nutrition.</title>
        <authorList>
            <person name="Burns J.A."/>
            <person name="Paasch A."/>
            <person name="Narechania A."/>
            <person name="Kim E."/>
        </authorList>
    </citation>
    <scope>NUCLEOTIDE SEQUENCE [LARGE SCALE GENOMIC DNA]</scope>
    <source>
        <strain evidence="4 5">PLY_AMNH</strain>
    </source>
</reference>
<dbReference type="PANTHER" id="PTHR24171">
    <property type="entry name" value="ANKYRIN REPEAT DOMAIN-CONTAINING PROTEIN 39-RELATED"/>
    <property type="match status" value="1"/>
</dbReference>
<comment type="caution">
    <text evidence="4">The sequence shown here is derived from an EMBL/GenBank/DDBJ whole genome shotgun (WGS) entry which is preliminary data.</text>
</comment>
<feature type="non-terminal residue" evidence="4">
    <location>
        <position position="1"/>
    </location>
</feature>